<dbReference type="AlphaFoldDB" id="A0A938WM18"/>
<name>A0A938WM18_9BACT</name>
<accession>A0A938WM18</accession>
<proteinExistence type="predicted"/>
<evidence type="ECO:0000313" key="2">
    <source>
        <dbReference type="EMBL" id="MBM6661714.1"/>
    </source>
</evidence>
<dbReference type="RefSeq" id="WP_205109428.1">
    <property type="nucleotide sequence ID" value="NZ_JACJJL010000011.1"/>
</dbReference>
<keyword evidence="1" id="KW-0175">Coiled coil</keyword>
<feature type="coiled-coil region" evidence="1">
    <location>
        <begin position="59"/>
        <end position="93"/>
    </location>
</feature>
<reference evidence="2 3" key="1">
    <citation type="journal article" date="2021" name="Sci. Rep.">
        <title>The distribution of antibiotic resistance genes in chicken gut microbiota commensals.</title>
        <authorList>
            <person name="Juricova H."/>
            <person name="Matiasovicova J."/>
            <person name="Kubasova T."/>
            <person name="Cejkova D."/>
            <person name="Rychlik I."/>
        </authorList>
    </citation>
    <scope>NUCLEOTIDE SEQUENCE [LARGE SCALE GENOMIC DNA]</scope>
    <source>
        <strain evidence="2 3">An819</strain>
    </source>
</reference>
<protein>
    <submittedName>
        <fullName evidence="2">Uncharacterized protein</fullName>
    </submittedName>
</protein>
<keyword evidence="3" id="KW-1185">Reference proteome</keyword>
<comment type="caution">
    <text evidence="2">The sequence shown here is derived from an EMBL/GenBank/DDBJ whole genome shotgun (WGS) entry which is preliminary data.</text>
</comment>
<gene>
    <name evidence="2" type="ORF">H6B30_08120</name>
</gene>
<sequence length="113" mass="13212">MELTTIMEMAASAITAVGGWEAVRYMLNRKTNRRKEEAEADNVEFGVLRDAMLFLQTQLKEKEQRFAEQNEVVRRLNADVLEATRQKAQLELQLHRYRCVVRNCAHRDPQNGY</sequence>
<evidence type="ECO:0000313" key="3">
    <source>
        <dbReference type="Proteomes" id="UP000764045"/>
    </source>
</evidence>
<dbReference type="EMBL" id="JACJJL010000011">
    <property type="protein sequence ID" value="MBM6661714.1"/>
    <property type="molecule type" value="Genomic_DNA"/>
</dbReference>
<organism evidence="2 3">
    <name type="scientific">Marseilla massiliensis</name>
    <dbReference type="NCBI Taxonomy" id="1841864"/>
    <lineage>
        <taxon>Bacteria</taxon>
        <taxon>Pseudomonadati</taxon>
        <taxon>Bacteroidota</taxon>
        <taxon>Bacteroidia</taxon>
        <taxon>Bacteroidales</taxon>
        <taxon>Prevotellaceae</taxon>
        <taxon>Marseilla</taxon>
    </lineage>
</organism>
<evidence type="ECO:0000256" key="1">
    <source>
        <dbReference type="SAM" id="Coils"/>
    </source>
</evidence>
<dbReference type="Proteomes" id="UP000764045">
    <property type="component" value="Unassembled WGS sequence"/>
</dbReference>